<protein>
    <submittedName>
        <fullName evidence="7">Peptidase M42 family hydrolase</fullName>
    </submittedName>
</protein>
<dbReference type="EMBL" id="VLLF01000001">
    <property type="protein sequence ID" value="TWI92864.1"/>
    <property type="molecule type" value="Genomic_DNA"/>
</dbReference>
<evidence type="ECO:0000313" key="8">
    <source>
        <dbReference type="Proteomes" id="UP000320593"/>
    </source>
</evidence>
<dbReference type="PANTHER" id="PTHR32481">
    <property type="entry name" value="AMINOPEPTIDASE"/>
    <property type="match status" value="1"/>
</dbReference>
<reference evidence="7 8" key="1">
    <citation type="submission" date="2019-07" db="EMBL/GenBank/DDBJ databases">
        <title>Genomic Encyclopedia of Archaeal and Bacterial Type Strains, Phase II (KMG-II): from individual species to whole genera.</title>
        <authorList>
            <person name="Goeker M."/>
        </authorList>
    </citation>
    <scope>NUCLEOTIDE SEQUENCE [LARGE SCALE GENOMIC DNA]</scope>
    <source>
        <strain evidence="7 8">ATCC BAA-252</strain>
    </source>
</reference>
<evidence type="ECO:0000256" key="1">
    <source>
        <dbReference type="ARBA" id="ARBA00006272"/>
    </source>
</evidence>
<dbReference type="CDD" id="cd05657">
    <property type="entry name" value="M42_glucanase_like"/>
    <property type="match status" value="1"/>
</dbReference>
<dbReference type="AlphaFoldDB" id="A0A562THX6"/>
<dbReference type="PANTHER" id="PTHR32481:SF7">
    <property type="entry name" value="AMINOPEPTIDASE YHFE-RELATED"/>
    <property type="match status" value="1"/>
</dbReference>
<dbReference type="GO" id="GO:0006508">
    <property type="term" value="P:proteolysis"/>
    <property type="evidence" value="ECO:0007669"/>
    <property type="project" value="UniProtKB-KW"/>
</dbReference>
<evidence type="ECO:0000256" key="3">
    <source>
        <dbReference type="ARBA" id="ARBA00022670"/>
    </source>
</evidence>
<dbReference type="Gene3D" id="2.40.30.40">
    <property type="entry name" value="Peptidase M42, domain 2"/>
    <property type="match status" value="1"/>
</dbReference>
<evidence type="ECO:0000313" key="7">
    <source>
        <dbReference type="EMBL" id="TWI92864.1"/>
    </source>
</evidence>
<dbReference type="InterPro" id="IPR017537">
    <property type="entry name" value="Peptidase_M42_hydrolase"/>
</dbReference>
<dbReference type="InterPro" id="IPR051464">
    <property type="entry name" value="Peptidase_M42_aminopept"/>
</dbReference>
<accession>A0A562THX6</accession>
<feature type="region of interest" description="Disordered" evidence="6">
    <location>
        <begin position="360"/>
        <end position="392"/>
    </location>
</feature>
<keyword evidence="5 7" id="KW-0378">Hydrolase</keyword>
<comment type="similarity">
    <text evidence="1">Belongs to the peptidase M42 family.</text>
</comment>
<feature type="compositionally biased region" description="Acidic residues" evidence="6">
    <location>
        <begin position="370"/>
        <end position="380"/>
    </location>
</feature>
<dbReference type="OrthoDB" id="361940at2"/>
<dbReference type="SUPFAM" id="SSF53187">
    <property type="entry name" value="Zn-dependent exopeptidases"/>
    <property type="match status" value="1"/>
</dbReference>
<name>A0A562THX6_9HYPH</name>
<dbReference type="GO" id="GO:0004177">
    <property type="term" value="F:aminopeptidase activity"/>
    <property type="evidence" value="ECO:0007669"/>
    <property type="project" value="UniProtKB-KW"/>
</dbReference>
<evidence type="ECO:0000256" key="4">
    <source>
        <dbReference type="ARBA" id="ARBA00022723"/>
    </source>
</evidence>
<dbReference type="Pfam" id="PF05343">
    <property type="entry name" value="Peptidase_M42"/>
    <property type="match status" value="1"/>
</dbReference>
<dbReference type="NCBIfam" id="TIGR03106">
    <property type="entry name" value="trio_M42_hydro"/>
    <property type="match status" value="1"/>
</dbReference>
<dbReference type="Gene3D" id="3.40.630.10">
    <property type="entry name" value="Zn peptidases"/>
    <property type="match status" value="1"/>
</dbReference>
<organism evidence="7 8">
    <name type="scientific">Roseibium hamelinense</name>
    <dbReference type="NCBI Taxonomy" id="150831"/>
    <lineage>
        <taxon>Bacteria</taxon>
        <taxon>Pseudomonadati</taxon>
        <taxon>Pseudomonadota</taxon>
        <taxon>Alphaproteobacteria</taxon>
        <taxon>Hyphomicrobiales</taxon>
        <taxon>Stappiaceae</taxon>
        <taxon>Roseibium</taxon>
    </lineage>
</organism>
<evidence type="ECO:0000256" key="5">
    <source>
        <dbReference type="ARBA" id="ARBA00022801"/>
    </source>
</evidence>
<proteinExistence type="inferred from homology"/>
<dbReference type="RefSeq" id="WP_145340395.1">
    <property type="nucleotide sequence ID" value="NZ_SMLY01000087.1"/>
</dbReference>
<evidence type="ECO:0000256" key="2">
    <source>
        <dbReference type="ARBA" id="ARBA00022438"/>
    </source>
</evidence>
<keyword evidence="2" id="KW-0031">Aminopeptidase</keyword>
<keyword evidence="3" id="KW-0645">Protease</keyword>
<dbReference type="Proteomes" id="UP000320593">
    <property type="component" value="Unassembled WGS sequence"/>
</dbReference>
<dbReference type="GO" id="GO:0046872">
    <property type="term" value="F:metal ion binding"/>
    <property type="evidence" value="ECO:0007669"/>
    <property type="project" value="UniProtKB-KW"/>
</dbReference>
<sequence length="392" mass="42805">MSLMTIDIPYLSKVLEQLLAIPSPTGYTDEIARHVSKELDKLGVFYEVTRRGAIRAKLAGKKHKPARAFVSHLDTLGAQVKSLKDNGRLELVPIGHWSARFAEGARTTVFSESGAYSGTILPNKASGHTYNDGIDELPVGWEYVELRVDAYSKSVEDIHRLGIDIGDMVAIDPATEFLENGFIVSRHLDNKAGVAVMLAALKAMVESGKKPTVDTFWLFTIAEETGHGATSILTPEIASLVAIDNGTSAPGQNSEEFGVTIAMADQTGPFDYHLTRKMVQLCKDNDIKHQKDVFRYYRSDAASAIEAGADVRTALITFGVDASHGYERIHMHALRSLAELCTSYSMSPVEIQRDAREFAGLKGFTTQPTEDADQDLAPDSEEPHPEPVGAQN</sequence>
<dbReference type="InterPro" id="IPR023367">
    <property type="entry name" value="Peptidase_M42_dom2"/>
</dbReference>
<keyword evidence="8" id="KW-1185">Reference proteome</keyword>
<comment type="caution">
    <text evidence="7">The sequence shown here is derived from an EMBL/GenBank/DDBJ whole genome shotgun (WGS) entry which is preliminary data.</text>
</comment>
<dbReference type="InterPro" id="IPR008007">
    <property type="entry name" value="Peptidase_M42"/>
</dbReference>
<evidence type="ECO:0000256" key="6">
    <source>
        <dbReference type="SAM" id="MobiDB-lite"/>
    </source>
</evidence>
<gene>
    <name evidence="7" type="ORF">JM93_00416</name>
</gene>
<dbReference type="SUPFAM" id="SSF101821">
    <property type="entry name" value="Aminopeptidase/glucanase lid domain"/>
    <property type="match status" value="1"/>
</dbReference>
<keyword evidence="4" id="KW-0479">Metal-binding</keyword>